<dbReference type="InterPro" id="IPR050478">
    <property type="entry name" value="Ethylene_sulfur-biosynth"/>
</dbReference>
<accession>A0A1Y1ZEE9</accession>
<dbReference type="GO" id="GO:0030170">
    <property type="term" value="F:pyridoxal phosphate binding"/>
    <property type="evidence" value="ECO:0007669"/>
    <property type="project" value="InterPro"/>
</dbReference>
<feature type="domain" description="Aminotransferase class I/classII large" evidence="2">
    <location>
        <begin position="7"/>
        <end position="349"/>
    </location>
</feature>
<sequence length="376" mass="41743">MANFINRYFHPYKQVDPDDLTFANGCVSIFNMLGLILGDPGDGIMFSMPSYIALPGDFGILAKLKTVYVPFHSTSQFTPSCIATYSAAYTAATNSGTRIRALLLCNPHNPLGQCYPAETLIALMRFCDTHDIHLIADEIYAQSVYTVLPDPLSSDPFTTSPPSPTSTPTPFTSILSLNTTAYIRPAYLHFLYGLSKDFACGGLRLGVLYTQNKDLFRAVSCMNQFHWSGTIDCTIAATILEDEVWLDGFLETSRKRLGESNGLARALLRGLGVEYQKGGNAGFFLWVDLRRWLGGGEGDGWDKEERLTERLVGNKVFLTGGRRQGSEKPGWYRLVFSHEEGYLREGFRRLGMTLKEVEGEMEGSKRLGKEGADAWV</sequence>
<gene>
    <name evidence="3" type="ORF">BCR34DRAFT_542043</name>
</gene>
<protein>
    <submittedName>
        <fullName evidence="3">Pyridoxal phosphate-dependent transferase</fullName>
    </submittedName>
</protein>
<dbReference type="GO" id="GO:0008483">
    <property type="term" value="F:transaminase activity"/>
    <property type="evidence" value="ECO:0007669"/>
    <property type="project" value="TreeGrafter"/>
</dbReference>
<dbReference type="EMBL" id="MCFA01000099">
    <property type="protein sequence ID" value="ORY08554.1"/>
    <property type="molecule type" value="Genomic_DNA"/>
</dbReference>
<evidence type="ECO:0000259" key="2">
    <source>
        <dbReference type="Pfam" id="PF00155"/>
    </source>
</evidence>
<dbReference type="InterPro" id="IPR015424">
    <property type="entry name" value="PyrdxlP-dep_Trfase"/>
</dbReference>
<dbReference type="CDD" id="cd00609">
    <property type="entry name" value="AAT_like"/>
    <property type="match status" value="1"/>
</dbReference>
<comment type="caution">
    <text evidence="3">The sequence shown here is derived from an EMBL/GenBank/DDBJ whole genome shotgun (WGS) entry which is preliminary data.</text>
</comment>
<organism evidence="3 4">
    <name type="scientific">Clohesyomyces aquaticus</name>
    <dbReference type="NCBI Taxonomy" id="1231657"/>
    <lineage>
        <taxon>Eukaryota</taxon>
        <taxon>Fungi</taxon>
        <taxon>Dikarya</taxon>
        <taxon>Ascomycota</taxon>
        <taxon>Pezizomycotina</taxon>
        <taxon>Dothideomycetes</taxon>
        <taxon>Pleosporomycetidae</taxon>
        <taxon>Pleosporales</taxon>
        <taxon>Lindgomycetaceae</taxon>
        <taxon>Clohesyomyces</taxon>
    </lineage>
</organism>
<evidence type="ECO:0000256" key="1">
    <source>
        <dbReference type="ARBA" id="ARBA00022898"/>
    </source>
</evidence>
<dbReference type="Gene3D" id="3.40.640.10">
    <property type="entry name" value="Type I PLP-dependent aspartate aminotransferase-like (Major domain)"/>
    <property type="match status" value="1"/>
</dbReference>
<dbReference type="InterPro" id="IPR015422">
    <property type="entry name" value="PyrdxlP-dep_Trfase_small"/>
</dbReference>
<dbReference type="Gene3D" id="3.90.1150.10">
    <property type="entry name" value="Aspartate Aminotransferase, domain 1"/>
    <property type="match status" value="1"/>
</dbReference>
<proteinExistence type="predicted"/>
<evidence type="ECO:0000313" key="4">
    <source>
        <dbReference type="Proteomes" id="UP000193144"/>
    </source>
</evidence>
<dbReference type="Proteomes" id="UP000193144">
    <property type="component" value="Unassembled WGS sequence"/>
</dbReference>
<reference evidence="3 4" key="1">
    <citation type="submission" date="2016-07" db="EMBL/GenBank/DDBJ databases">
        <title>Pervasive Adenine N6-methylation of Active Genes in Fungi.</title>
        <authorList>
            <consortium name="DOE Joint Genome Institute"/>
            <person name="Mondo S.J."/>
            <person name="Dannebaum R.O."/>
            <person name="Kuo R.C."/>
            <person name="Labutti K."/>
            <person name="Haridas S."/>
            <person name="Kuo A."/>
            <person name="Salamov A."/>
            <person name="Ahrendt S.R."/>
            <person name="Lipzen A."/>
            <person name="Sullivan W."/>
            <person name="Andreopoulos W.B."/>
            <person name="Clum A."/>
            <person name="Lindquist E."/>
            <person name="Daum C."/>
            <person name="Ramamoorthy G.K."/>
            <person name="Gryganskyi A."/>
            <person name="Culley D."/>
            <person name="Magnuson J.K."/>
            <person name="James T.Y."/>
            <person name="O'Malley M.A."/>
            <person name="Stajich J.E."/>
            <person name="Spatafora J.W."/>
            <person name="Visel A."/>
            <person name="Grigoriev I.V."/>
        </authorList>
    </citation>
    <scope>NUCLEOTIDE SEQUENCE [LARGE SCALE GENOMIC DNA]</scope>
    <source>
        <strain evidence="3 4">CBS 115471</strain>
    </source>
</reference>
<dbReference type="InterPro" id="IPR015421">
    <property type="entry name" value="PyrdxlP-dep_Trfase_major"/>
</dbReference>
<dbReference type="SUPFAM" id="SSF53383">
    <property type="entry name" value="PLP-dependent transferases"/>
    <property type="match status" value="1"/>
</dbReference>
<dbReference type="GO" id="GO:0006520">
    <property type="term" value="P:amino acid metabolic process"/>
    <property type="evidence" value="ECO:0007669"/>
    <property type="project" value="TreeGrafter"/>
</dbReference>
<keyword evidence="3" id="KW-0808">Transferase</keyword>
<dbReference type="PANTHER" id="PTHR43795">
    <property type="entry name" value="BIFUNCTIONAL ASPARTATE AMINOTRANSFERASE AND GLUTAMATE/ASPARTATE-PREPHENATE AMINOTRANSFERASE-RELATED"/>
    <property type="match status" value="1"/>
</dbReference>
<keyword evidence="4" id="KW-1185">Reference proteome</keyword>
<evidence type="ECO:0000313" key="3">
    <source>
        <dbReference type="EMBL" id="ORY08554.1"/>
    </source>
</evidence>
<dbReference type="Pfam" id="PF00155">
    <property type="entry name" value="Aminotran_1_2"/>
    <property type="match status" value="1"/>
</dbReference>
<keyword evidence="1" id="KW-0663">Pyridoxal phosphate</keyword>
<dbReference type="STRING" id="1231657.A0A1Y1ZEE9"/>
<dbReference type="InterPro" id="IPR004839">
    <property type="entry name" value="Aminotransferase_I/II_large"/>
</dbReference>
<dbReference type="AlphaFoldDB" id="A0A1Y1ZEE9"/>
<dbReference type="OrthoDB" id="7042322at2759"/>
<name>A0A1Y1ZEE9_9PLEO</name>
<dbReference type="PANTHER" id="PTHR43795:SF39">
    <property type="entry name" value="AMINOTRANSFERASE CLASS I_CLASSII DOMAIN-CONTAINING PROTEIN"/>
    <property type="match status" value="1"/>
</dbReference>